<accession>A0A926NYI1</accession>
<dbReference type="GO" id="GO:0003677">
    <property type="term" value="F:DNA binding"/>
    <property type="evidence" value="ECO:0007669"/>
    <property type="project" value="UniProtKB-KW"/>
</dbReference>
<reference evidence="6" key="1">
    <citation type="submission" date="2020-05" db="EMBL/GenBank/DDBJ databases">
        <title>Identification of trans-AT polyketide cluster in two marine bacteria, producers of a novel glutaramide-containing polyketide sesbanimide D and analogs.</title>
        <authorList>
            <person name="Kacar D."/>
            <person name="Rodriguez P."/>
            <person name="Canedo L."/>
            <person name="Gonzalez E."/>
            <person name="Galan B."/>
            <person name="De La Calle F."/>
            <person name="Garcia J.L."/>
        </authorList>
    </citation>
    <scope>NUCLEOTIDE SEQUENCE</scope>
    <source>
        <strain evidence="6">PHM038</strain>
    </source>
</reference>
<feature type="domain" description="HTH luxR-type" evidence="4">
    <location>
        <begin position="140"/>
        <end position="205"/>
    </location>
</feature>
<dbReference type="PROSITE" id="PS50043">
    <property type="entry name" value="HTH_LUXR_2"/>
    <property type="match status" value="1"/>
</dbReference>
<evidence type="ECO:0000256" key="1">
    <source>
        <dbReference type="ARBA" id="ARBA00022553"/>
    </source>
</evidence>
<dbReference type="CDD" id="cd17535">
    <property type="entry name" value="REC_NarL-like"/>
    <property type="match status" value="1"/>
</dbReference>
<keyword evidence="1 3" id="KW-0597">Phosphoprotein</keyword>
<evidence type="ECO:0000256" key="3">
    <source>
        <dbReference type="PROSITE-ProRule" id="PRU00169"/>
    </source>
</evidence>
<dbReference type="Pfam" id="PF00196">
    <property type="entry name" value="GerE"/>
    <property type="match status" value="1"/>
</dbReference>
<dbReference type="InterPro" id="IPR016032">
    <property type="entry name" value="Sig_transdc_resp-reg_C-effctor"/>
</dbReference>
<comment type="caution">
    <text evidence="6">The sequence shown here is derived from an EMBL/GenBank/DDBJ whole genome shotgun (WGS) entry which is preliminary data.</text>
</comment>
<dbReference type="InterPro" id="IPR011006">
    <property type="entry name" value="CheY-like_superfamily"/>
</dbReference>
<dbReference type="EMBL" id="JABFCZ010000006">
    <property type="protein sequence ID" value="MBD1545945.1"/>
    <property type="molecule type" value="Genomic_DNA"/>
</dbReference>
<sequence length="208" mass="22062">MKSALVIDDHPVTHLGCGQLLRELDYDPVLEALTDRDALSLAEVYLPGLIVLDLGMPGLGGLNLIEPLLRRTPTARILIFSMNEQAAFVSKALAAGASGYLSKNSGPDDFLDAVRTLEAGKAYLPHDMAMAVATAKIGGHADPLSTLTEREHQVLRLLGEGQDLQSIADALRVSYKTAANASSAIKRKLGAKSTTELIRYAISAGVVS</sequence>
<dbReference type="PANTHER" id="PTHR43214:SF43">
    <property type="entry name" value="TWO-COMPONENT RESPONSE REGULATOR"/>
    <property type="match status" value="1"/>
</dbReference>
<feature type="domain" description="Response regulatory" evidence="5">
    <location>
        <begin position="3"/>
        <end position="118"/>
    </location>
</feature>
<dbReference type="PANTHER" id="PTHR43214">
    <property type="entry name" value="TWO-COMPONENT RESPONSE REGULATOR"/>
    <property type="match status" value="1"/>
</dbReference>
<dbReference type="GO" id="GO:0000160">
    <property type="term" value="P:phosphorelay signal transduction system"/>
    <property type="evidence" value="ECO:0007669"/>
    <property type="project" value="InterPro"/>
</dbReference>
<evidence type="ECO:0000313" key="6">
    <source>
        <dbReference type="EMBL" id="MBD1545945.1"/>
    </source>
</evidence>
<dbReference type="AlphaFoldDB" id="A0A926NYI1"/>
<dbReference type="InterPro" id="IPR000792">
    <property type="entry name" value="Tscrpt_reg_LuxR_C"/>
</dbReference>
<organism evidence="6 7">
    <name type="scientific">Roseibium aggregatum</name>
    <dbReference type="NCBI Taxonomy" id="187304"/>
    <lineage>
        <taxon>Bacteria</taxon>
        <taxon>Pseudomonadati</taxon>
        <taxon>Pseudomonadota</taxon>
        <taxon>Alphaproteobacteria</taxon>
        <taxon>Hyphomicrobiales</taxon>
        <taxon>Stappiaceae</taxon>
        <taxon>Roseibium</taxon>
    </lineage>
</organism>
<gene>
    <name evidence="6" type="ORF">HK439_06700</name>
</gene>
<dbReference type="PRINTS" id="PR00038">
    <property type="entry name" value="HTHLUXR"/>
</dbReference>
<dbReference type="SMART" id="SM00448">
    <property type="entry name" value="REC"/>
    <property type="match status" value="1"/>
</dbReference>
<dbReference type="InterPro" id="IPR039420">
    <property type="entry name" value="WalR-like"/>
</dbReference>
<dbReference type="SUPFAM" id="SSF52172">
    <property type="entry name" value="CheY-like"/>
    <property type="match status" value="1"/>
</dbReference>
<dbReference type="SMART" id="SM00421">
    <property type="entry name" value="HTH_LUXR"/>
    <property type="match status" value="1"/>
</dbReference>
<dbReference type="GO" id="GO:0006355">
    <property type="term" value="P:regulation of DNA-templated transcription"/>
    <property type="evidence" value="ECO:0007669"/>
    <property type="project" value="InterPro"/>
</dbReference>
<protein>
    <submittedName>
        <fullName evidence="6">Response regulator transcription factor</fullName>
    </submittedName>
</protein>
<dbReference type="RefSeq" id="WP_190290615.1">
    <property type="nucleotide sequence ID" value="NZ_JABFCZ010000006.1"/>
</dbReference>
<dbReference type="PROSITE" id="PS50110">
    <property type="entry name" value="RESPONSE_REGULATORY"/>
    <property type="match status" value="1"/>
</dbReference>
<evidence type="ECO:0000256" key="2">
    <source>
        <dbReference type="ARBA" id="ARBA00023125"/>
    </source>
</evidence>
<dbReference type="SUPFAM" id="SSF46894">
    <property type="entry name" value="C-terminal effector domain of the bipartite response regulators"/>
    <property type="match status" value="1"/>
</dbReference>
<name>A0A926NYI1_9HYPH</name>
<feature type="modified residue" description="4-aspartylphosphate" evidence="3">
    <location>
        <position position="53"/>
    </location>
</feature>
<proteinExistence type="predicted"/>
<dbReference type="Pfam" id="PF00072">
    <property type="entry name" value="Response_reg"/>
    <property type="match status" value="1"/>
</dbReference>
<dbReference type="InterPro" id="IPR001789">
    <property type="entry name" value="Sig_transdc_resp-reg_receiver"/>
</dbReference>
<evidence type="ECO:0000313" key="7">
    <source>
        <dbReference type="Proteomes" id="UP000598467"/>
    </source>
</evidence>
<keyword evidence="2" id="KW-0238">DNA-binding</keyword>
<dbReference type="Gene3D" id="3.40.50.2300">
    <property type="match status" value="1"/>
</dbReference>
<dbReference type="Proteomes" id="UP000598467">
    <property type="component" value="Unassembled WGS sequence"/>
</dbReference>
<evidence type="ECO:0000259" key="5">
    <source>
        <dbReference type="PROSITE" id="PS50110"/>
    </source>
</evidence>
<dbReference type="InterPro" id="IPR058245">
    <property type="entry name" value="NreC/VraR/RcsB-like_REC"/>
</dbReference>
<dbReference type="CDD" id="cd06170">
    <property type="entry name" value="LuxR_C_like"/>
    <property type="match status" value="1"/>
</dbReference>
<evidence type="ECO:0000259" key="4">
    <source>
        <dbReference type="PROSITE" id="PS50043"/>
    </source>
</evidence>